<name>A0A0E9R388_ANGAN</name>
<reference evidence="1" key="1">
    <citation type="submission" date="2014-11" db="EMBL/GenBank/DDBJ databases">
        <authorList>
            <person name="Amaro Gonzalez C."/>
        </authorList>
    </citation>
    <scope>NUCLEOTIDE SEQUENCE</scope>
</reference>
<sequence>MYDFNPFKNIFDISCSRCDLWYVSRVRKTQPSHCSSLSFYPHCICT</sequence>
<accession>A0A0E9R388</accession>
<organism evidence="1">
    <name type="scientific">Anguilla anguilla</name>
    <name type="common">European freshwater eel</name>
    <name type="synonym">Muraena anguilla</name>
    <dbReference type="NCBI Taxonomy" id="7936"/>
    <lineage>
        <taxon>Eukaryota</taxon>
        <taxon>Metazoa</taxon>
        <taxon>Chordata</taxon>
        <taxon>Craniata</taxon>
        <taxon>Vertebrata</taxon>
        <taxon>Euteleostomi</taxon>
        <taxon>Actinopterygii</taxon>
        <taxon>Neopterygii</taxon>
        <taxon>Teleostei</taxon>
        <taxon>Anguilliformes</taxon>
        <taxon>Anguillidae</taxon>
        <taxon>Anguilla</taxon>
    </lineage>
</organism>
<proteinExistence type="predicted"/>
<dbReference type="EMBL" id="GBXM01084941">
    <property type="protein sequence ID" value="JAH23636.1"/>
    <property type="molecule type" value="Transcribed_RNA"/>
</dbReference>
<dbReference type="AlphaFoldDB" id="A0A0E9R388"/>
<dbReference type="EMBL" id="GBXM01062930">
    <property type="protein sequence ID" value="JAH45647.1"/>
    <property type="molecule type" value="Transcribed_RNA"/>
</dbReference>
<protein>
    <submittedName>
        <fullName evidence="1">Uncharacterized protein</fullName>
    </submittedName>
</protein>
<reference evidence="1" key="2">
    <citation type="journal article" date="2015" name="Fish Shellfish Immunol.">
        <title>Early steps in the European eel (Anguilla anguilla)-Vibrio vulnificus interaction in the gills: Role of the RtxA13 toxin.</title>
        <authorList>
            <person name="Callol A."/>
            <person name="Pajuelo D."/>
            <person name="Ebbesson L."/>
            <person name="Teles M."/>
            <person name="MacKenzie S."/>
            <person name="Amaro C."/>
        </authorList>
    </citation>
    <scope>NUCLEOTIDE SEQUENCE</scope>
</reference>
<evidence type="ECO:0000313" key="1">
    <source>
        <dbReference type="EMBL" id="JAH23636.1"/>
    </source>
</evidence>